<dbReference type="EMBL" id="CVQH01020232">
    <property type="protein sequence ID" value="CRK26607.1"/>
    <property type="molecule type" value="Genomic_DNA"/>
</dbReference>
<dbReference type="STRING" id="100787.A0A0G4LX52"/>
<dbReference type="AlphaFoldDB" id="A0A0G4LX52"/>
<dbReference type="Proteomes" id="UP000044602">
    <property type="component" value="Unassembled WGS sequence"/>
</dbReference>
<protein>
    <submittedName>
        <fullName evidence="1">Uncharacterized protein</fullName>
    </submittedName>
</protein>
<evidence type="ECO:0000313" key="1">
    <source>
        <dbReference type="EMBL" id="CRK26607.1"/>
    </source>
</evidence>
<accession>A0A0G4LX52</accession>
<feature type="non-terminal residue" evidence="1">
    <location>
        <position position="1"/>
    </location>
</feature>
<gene>
    <name evidence="1" type="ORF">BN1708_018247</name>
</gene>
<name>A0A0G4LX52_VERLO</name>
<sequence length="70" mass="8018">KIKSFSWAHKIAPGRALIAYLNDRDQIVIVTVEFFENPKIKKGPTLAWRVEEAARFPNDSPHPKMSIMDP</sequence>
<keyword evidence="2" id="KW-1185">Reference proteome</keyword>
<organism evidence="1 2">
    <name type="scientific">Verticillium longisporum</name>
    <name type="common">Verticillium dahliae var. longisporum</name>
    <dbReference type="NCBI Taxonomy" id="100787"/>
    <lineage>
        <taxon>Eukaryota</taxon>
        <taxon>Fungi</taxon>
        <taxon>Dikarya</taxon>
        <taxon>Ascomycota</taxon>
        <taxon>Pezizomycotina</taxon>
        <taxon>Sordariomycetes</taxon>
        <taxon>Hypocreomycetidae</taxon>
        <taxon>Glomerellales</taxon>
        <taxon>Plectosphaerellaceae</taxon>
        <taxon>Verticillium</taxon>
    </lineage>
</organism>
<reference evidence="1 2" key="1">
    <citation type="submission" date="2015-05" db="EMBL/GenBank/DDBJ databases">
        <authorList>
            <person name="Wang D.B."/>
            <person name="Wang M."/>
        </authorList>
    </citation>
    <scope>NUCLEOTIDE SEQUENCE [LARGE SCALE GENOMIC DNA]</scope>
    <source>
        <strain evidence="1">VL1</strain>
    </source>
</reference>
<feature type="non-terminal residue" evidence="1">
    <location>
        <position position="70"/>
    </location>
</feature>
<proteinExistence type="predicted"/>
<evidence type="ECO:0000313" key="2">
    <source>
        <dbReference type="Proteomes" id="UP000044602"/>
    </source>
</evidence>